<accession>A0ABT1J0U6</accession>
<feature type="compositionally biased region" description="Polar residues" evidence="1">
    <location>
        <begin position="153"/>
        <end position="162"/>
    </location>
</feature>
<keyword evidence="2" id="KW-0472">Membrane</keyword>
<keyword evidence="2" id="KW-0812">Transmembrane</keyword>
<sequence length="162" mass="16690">MSKRADGAPPPFVLWREVLIAYAMPALTAGLGGVATGRHELVAAALTTIGGTSALVAAALGAVLERRPVRTGPARTPRPLAAAALGLAAATLGLAAGLAAAHWLPHVPALAGSPWPGRLPIDLPVSAAIAATITTWRWRGSRPTRAPQHRIRTTPQPERQTP</sequence>
<keyword evidence="4" id="KW-1185">Reference proteome</keyword>
<feature type="region of interest" description="Disordered" evidence="1">
    <location>
        <begin position="139"/>
        <end position="162"/>
    </location>
</feature>
<reference evidence="3 4" key="1">
    <citation type="submission" date="2022-06" db="EMBL/GenBank/DDBJ databases">
        <title>Sequencing the genomes of 1000 actinobacteria strains.</title>
        <authorList>
            <person name="Klenk H.-P."/>
        </authorList>
    </citation>
    <scope>NUCLEOTIDE SEQUENCE [LARGE SCALE GENOMIC DNA]</scope>
    <source>
        <strain evidence="3 4">DSM 41656</strain>
    </source>
</reference>
<organism evidence="3 4">
    <name type="scientific">Kitasatospora paracochleata</name>
    <dbReference type="NCBI Taxonomy" id="58354"/>
    <lineage>
        <taxon>Bacteria</taxon>
        <taxon>Bacillati</taxon>
        <taxon>Actinomycetota</taxon>
        <taxon>Actinomycetes</taxon>
        <taxon>Kitasatosporales</taxon>
        <taxon>Streptomycetaceae</taxon>
        <taxon>Kitasatospora</taxon>
    </lineage>
</organism>
<feature type="transmembrane region" description="Helical" evidence="2">
    <location>
        <begin position="121"/>
        <end position="138"/>
    </location>
</feature>
<protein>
    <submittedName>
        <fullName evidence="3">Uncharacterized protein</fullName>
    </submittedName>
</protein>
<keyword evidence="2" id="KW-1133">Transmembrane helix</keyword>
<feature type="transmembrane region" description="Helical" evidence="2">
    <location>
        <begin position="12"/>
        <end position="35"/>
    </location>
</feature>
<dbReference type="Proteomes" id="UP001206483">
    <property type="component" value="Unassembled WGS sequence"/>
</dbReference>
<feature type="compositionally biased region" description="Basic residues" evidence="1">
    <location>
        <begin position="139"/>
        <end position="152"/>
    </location>
</feature>
<evidence type="ECO:0000256" key="2">
    <source>
        <dbReference type="SAM" id="Phobius"/>
    </source>
</evidence>
<feature type="transmembrane region" description="Helical" evidence="2">
    <location>
        <begin position="41"/>
        <end position="64"/>
    </location>
</feature>
<feature type="transmembrane region" description="Helical" evidence="2">
    <location>
        <begin position="80"/>
        <end position="101"/>
    </location>
</feature>
<dbReference type="EMBL" id="JAMZDX010000004">
    <property type="protein sequence ID" value="MCP2311022.1"/>
    <property type="molecule type" value="Genomic_DNA"/>
</dbReference>
<gene>
    <name evidence="3" type="ORF">FHR36_004185</name>
</gene>
<evidence type="ECO:0000313" key="3">
    <source>
        <dbReference type="EMBL" id="MCP2311022.1"/>
    </source>
</evidence>
<proteinExistence type="predicted"/>
<comment type="caution">
    <text evidence="3">The sequence shown here is derived from an EMBL/GenBank/DDBJ whole genome shotgun (WGS) entry which is preliminary data.</text>
</comment>
<evidence type="ECO:0000313" key="4">
    <source>
        <dbReference type="Proteomes" id="UP001206483"/>
    </source>
</evidence>
<dbReference type="RefSeq" id="WP_253799670.1">
    <property type="nucleotide sequence ID" value="NZ_JAMZDX010000004.1"/>
</dbReference>
<evidence type="ECO:0000256" key="1">
    <source>
        <dbReference type="SAM" id="MobiDB-lite"/>
    </source>
</evidence>
<name>A0ABT1J0U6_9ACTN</name>